<dbReference type="InterPro" id="IPR050624">
    <property type="entry name" value="HTH-type_Tx_Regulator"/>
</dbReference>
<dbReference type="PANTHER" id="PTHR43479">
    <property type="entry name" value="ACREF/ENVCD OPERON REPRESSOR-RELATED"/>
    <property type="match status" value="1"/>
</dbReference>
<dbReference type="InterPro" id="IPR001647">
    <property type="entry name" value="HTH_TetR"/>
</dbReference>
<dbReference type="Gene3D" id="1.10.357.10">
    <property type="entry name" value="Tetracycline Repressor, domain 2"/>
    <property type="match status" value="1"/>
</dbReference>
<dbReference type="OrthoDB" id="4709704at2"/>
<keyword evidence="1 2" id="KW-0238">DNA-binding</keyword>
<dbReference type="PRINTS" id="PR00455">
    <property type="entry name" value="HTHTETR"/>
</dbReference>
<proteinExistence type="predicted"/>
<keyword evidence="5" id="KW-1185">Reference proteome</keyword>
<dbReference type="GO" id="GO:0003677">
    <property type="term" value="F:DNA binding"/>
    <property type="evidence" value="ECO:0007669"/>
    <property type="project" value="UniProtKB-UniRule"/>
</dbReference>
<evidence type="ECO:0000256" key="1">
    <source>
        <dbReference type="ARBA" id="ARBA00023125"/>
    </source>
</evidence>
<dbReference type="PANTHER" id="PTHR43479:SF11">
    <property type="entry name" value="ACREF_ENVCD OPERON REPRESSOR-RELATED"/>
    <property type="match status" value="1"/>
</dbReference>
<dbReference type="PROSITE" id="PS50977">
    <property type="entry name" value="HTH_TETR_2"/>
    <property type="match status" value="1"/>
</dbReference>
<dbReference type="Proteomes" id="UP000280344">
    <property type="component" value="Chromosome"/>
</dbReference>
<feature type="DNA-binding region" description="H-T-H motif" evidence="2">
    <location>
        <begin position="37"/>
        <end position="56"/>
    </location>
</feature>
<evidence type="ECO:0000313" key="4">
    <source>
        <dbReference type="EMBL" id="AZQ77460.1"/>
    </source>
</evidence>
<protein>
    <submittedName>
        <fullName evidence="4">TetR/AcrR family transcriptional regulator</fullName>
    </submittedName>
</protein>
<evidence type="ECO:0000256" key="2">
    <source>
        <dbReference type="PROSITE-ProRule" id="PRU00335"/>
    </source>
</evidence>
<dbReference type="KEGG" id="flh:EJ997_09070"/>
<evidence type="ECO:0000259" key="3">
    <source>
        <dbReference type="PROSITE" id="PS50977"/>
    </source>
</evidence>
<feature type="domain" description="HTH tetR-type" evidence="3">
    <location>
        <begin position="14"/>
        <end position="74"/>
    </location>
</feature>
<name>A0A3Q9G4Y1_9ACTO</name>
<evidence type="ECO:0000313" key="5">
    <source>
        <dbReference type="Proteomes" id="UP000280344"/>
    </source>
</evidence>
<sequence length="211" mass="23871">MPKISGRSLIEHRDNTRRALFDSLSTLMSERGFENVSISDLAEHSGIRRTTIYNHFTDKEDILIAYVESEMSKYLSNTKAMLARADNSIDKLRFYVRSQLLAERSYLMAPGPPLKDVISPDTGMKLAEHIKQISDLLRSILTRAIDNGTIPDQNIRVSIQLINGTLTGRRVPRSEPERTEFFHSTERFVIQALGAKFPENPTDIGPIPPCK</sequence>
<dbReference type="InterPro" id="IPR009057">
    <property type="entry name" value="Homeodomain-like_sf"/>
</dbReference>
<gene>
    <name evidence="4" type="ORF">EJ997_09070</name>
</gene>
<organism evidence="4 5">
    <name type="scientific">Flaviflexus ciconiae</name>
    <dbReference type="NCBI Taxonomy" id="2496867"/>
    <lineage>
        <taxon>Bacteria</taxon>
        <taxon>Bacillati</taxon>
        <taxon>Actinomycetota</taxon>
        <taxon>Actinomycetes</taxon>
        <taxon>Actinomycetales</taxon>
        <taxon>Actinomycetaceae</taxon>
        <taxon>Flaviflexus</taxon>
    </lineage>
</organism>
<dbReference type="Pfam" id="PF00440">
    <property type="entry name" value="TetR_N"/>
    <property type="match status" value="1"/>
</dbReference>
<dbReference type="AlphaFoldDB" id="A0A3Q9G4Y1"/>
<dbReference type="RefSeq" id="WP_126704263.1">
    <property type="nucleotide sequence ID" value="NZ_CP034593.1"/>
</dbReference>
<accession>A0A3Q9G4Y1</accession>
<dbReference type="EMBL" id="CP034593">
    <property type="protein sequence ID" value="AZQ77460.1"/>
    <property type="molecule type" value="Genomic_DNA"/>
</dbReference>
<dbReference type="SUPFAM" id="SSF46689">
    <property type="entry name" value="Homeodomain-like"/>
    <property type="match status" value="1"/>
</dbReference>
<reference evidence="4 5" key="1">
    <citation type="submission" date="2018-12" db="EMBL/GenBank/DDBJ databases">
        <title>Complete genome sequence of Flaviflexus sp. H23T48.</title>
        <authorList>
            <person name="Bae J.-W."/>
            <person name="Lee J.-Y."/>
        </authorList>
    </citation>
    <scope>NUCLEOTIDE SEQUENCE [LARGE SCALE GENOMIC DNA]</scope>
    <source>
        <strain evidence="4 5">H23T48</strain>
    </source>
</reference>